<organism evidence="9 10">
    <name type="scientific">[Clostridium] fimetarium</name>
    <dbReference type="NCBI Taxonomy" id="99656"/>
    <lineage>
        <taxon>Bacteria</taxon>
        <taxon>Bacillati</taxon>
        <taxon>Bacillota</taxon>
        <taxon>Clostridia</taxon>
        <taxon>Lachnospirales</taxon>
        <taxon>Lachnospiraceae</taxon>
    </lineage>
</organism>
<evidence type="ECO:0000259" key="8">
    <source>
        <dbReference type="PROSITE" id="PS51352"/>
    </source>
</evidence>
<dbReference type="GO" id="GO:0015035">
    <property type="term" value="F:protein-disulfide reductase activity"/>
    <property type="evidence" value="ECO:0007669"/>
    <property type="project" value="InterPro"/>
</dbReference>
<dbReference type="Gene3D" id="3.40.30.10">
    <property type="entry name" value="Glutaredoxin"/>
    <property type="match status" value="1"/>
</dbReference>
<dbReference type="AlphaFoldDB" id="A0A1I0PWX8"/>
<reference evidence="9 10" key="1">
    <citation type="submission" date="2016-10" db="EMBL/GenBank/DDBJ databases">
        <authorList>
            <person name="de Groot N.N."/>
        </authorList>
    </citation>
    <scope>NUCLEOTIDE SEQUENCE [LARGE SCALE GENOMIC DNA]</scope>
    <source>
        <strain evidence="9 10">DSM 9179</strain>
    </source>
</reference>
<gene>
    <name evidence="9" type="ORF">SAMN05421659_10685</name>
</gene>
<dbReference type="SUPFAM" id="SSF52833">
    <property type="entry name" value="Thioredoxin-like"/>
    <property type="match status" value="1"/>
</dbReference>
<dbReference type="CDD" id="cd02947">
    <property type="entry name" value="TRX_family"/>
    <property type="match status" value="1"/>
</dbReference>
<sequence length="105" mass="12061">MALRVNEDNFNKEVLEAEVPVLVEFYSDSCVPCKQMSPILGDLEEEYEDKLKIVKINVNFDLQLAEAHMVMGSPTFLFFKNGEEKNRLRGITKKPELIEIINSIL</sequence>
<dbReference type="PANTHER" id="PTHR45663:SF11">
    <property type="entry name" value="GEO12009P1"/>
    <property type="match status" value="1"/>
</dbReference>
<comment type="similarity">
    <text evidence="1 6">Belongs to the thioredoxin family.</text>
</comment>
<keyword evidence="2" id="KW-0813">Transport</keyword>
<evidence type="ECO:0000256" key="2">
    <source>
        <dbReference type="ARBA" id="ARBA00022448"/>
    </source>
</evidence>
<protein>
    <recommendedName>
        <fullName evidence="6">Thioredoxin</fullName>
    </recommendedName>
</protein>
<evidence type="ECO:0000256" key="1">
    <source>
        <dbReference type="ARBA" id="ARBA00008987"/>
    </source>
</evidence>
<dbReference type="Proteomes" id="UP000199701">
    <property type="component" value="Unassembled WGS sequence"/>
</dbReference>
<evidence type="ECO:0000256" key="4">
    <source>
        <dbReference type="ARBA" id="ARBA00023157"/>
    </source>
</evidence>
<dbReference type="PANTHER" id="PTHR45663">
    <property type="entry name" value="GEO12009P1"/>
    <property type="match status" value="1"/>
</dbReference>
<dbReference type="OrthoDB" id="9790390at2"/>
<keyword evidence="4 7" id="KW-1015">Disulfide bond</keyword>
<evidence type="ECO:0000256" key="3">
    <source>
        <dbReference type="ARBA" id="ARBA00022982"/>
    </source>
</evidence>
<dbReference type="PROSITE" id="PS51352">
    <property type="entry name" value="THIOREDOXIN_2"/>
    <property type="match status" value="1"/>
</dbReference>
<dbReference type="STRING" id="99656.SAMN05421659_10685"/>
<evidence type="ECO:0000256" key="5">
    <source>
        <dbReference type="ARBA" id="ARBA00023284"/>
    </source>
</evidence>
<feature type="disulfide bond" description="Redox-active" evidence="7">
    <location>
        <begin position="30"/>
        <end position="33"/>
    </location>
</feature>
<evidence type="ECO:0000256" key="6">
    <source>
        <dbReference type="PIRNR" id="PIRNR000077"/>
    </source>
</evidence>
<dbReference type="InterPro" id="IPR036249">
    <property type="entry name" value="Thioredoxin-like_sf"/>
</dbReference>
<keyword evidence="5 7" id="KW-0676">Redox-active center</keyword>
<keyword evidence="3" id="KW-0249">Electron transport</keyword>
<dbReference type="Pfam" id="PF00085">
    <property type="entry name" value="Thioredoxin"/>
    <property type="match status" value="1"/>
</dbReference>
<proteinExistence type="inferred from homology"/>
<accession>A0A1I0PWX8</accession>
<feature type="domain" description="Thioredoxin" evidence="8">
    <location>
        <begin position="1"/>
        <end position="105"/>
    </location>
</feature>
<evidence type="ECO:0000256" key="7">
    <source>
        <dbReference type="PIRSR" id="PIRSR000077-4"/>
    </source>
</evidence>
<evidence type="ECO:0000313" key="9">
    <source>
        <dbReference type="EMBL" id="SEW18931.1"/>
    </source>
</evidence>
<dbReference type="InterPro" id="IPR013766">
    <property type="entry name" value="Thioredoxin_domain"/>
</dbReference>
<dbReference type="EMBL" id="FOJI01000006">
    <property type="protein sequence ID" value="SEW18931.1"/>
    <property type="molecule type" value="Genomic_DNA"/>
</dbReference>
<dbReference type="InterPro" id="IPR005746">
    <property type="entry name" value="Thioredoxin"/>
</dbReference>
<name>A0A1I0PWX8_9FIRM</name>
<evidence type="ECO:0000313" key="10">
    <source>
        <dbReference type="Proteomes" id="UP000199701"/>
    </source>
</evidence>
<dbReference type="PIRSF" id="PIRSF000077">
    <property type="entry name" value="Thioredoxin"/>
    <property type="match status" value="1"/>
</dbReference>
<keyword evidence="10" id="KW-1185">Reference proteome</keyword>
<dbReference type="GO" id="GO:0005737">
    <property type="term" value="C:cytoplasm"/>
    <property type="evidence" value="ECO:0007669"/>
    <property type="project" value="TreeGrafter"/>
</dbReference>